<proteinExistence type="predicted"/>
<dbReference type="EMBL" id="FONN01000008">
    <property type="protein sequence ID" value="SFE87199.1"/>
    <property type="molecule type" value="Genomic_DNA"/>
</dbReference>
<dbReference type="AlphaFoldDB" id="A0A1I2E3F6"/>
<reference evidence="2" key="1">
    <citation type="submission" date="2016-10" db="EMBL/GenBank/DDBJ databases">
        <authorList>
            <person name="Varghese N."/>
            <person name="Submissions S."/>
        </authorList>
    </citation>
    <scope>NUCLEOTIDE SEQUENCE [LARGE SCALE GENOMIC DNA]</scope>
    <source>
        <strain evidence="2">CGMCC 1.10223</strain>
    </source>
</reference>
<dbReference type="RefSeq" id="WP_046229003.1">
    <property type="nucleotide sequence ID" value="NZ_FONN01000008.1"/>
</dbReference>
<dbReference type="OrthoDB" id="2597723at2"/>
<sequence length="174" mass="20709">MNNYLLSFTKKFDYFFVQKEISNIIYLHDEDDNERLDHVLFLEKDDGDVIGLYIRGMNPLISKNKIYDLDDFNLFDSYEGLIECKENIKLKIEYVALFFSTQYNELLGVYMANNDASSSIFILFLQDEIYMKNNFSKCEASRMLEKRFSIEGFITYEKKCETDWKQVNFLNGKN</sequence>
<evidence type="ECO:0000313" key="2">
    <source>
        <dbReference type="Proteomes" id="UP000183410"/>
    </source>
</evidence>
<evidence type="ECO:0000313" key="1">
    <source>
        <dbReference type="EMBL" id="SFE87199.1"/>
    </source>
</evidence>
<name>A0A1I2E3F6_9BACL</name>
<protein>
    <submittedName>
        <fullName evidence="1">Uncharacterized protein</fullName>
    </submittedName>
</protein>
<dbReference type="Proteomes" id="UP000183410">
    <property type="component" value="Unassembled WGS sequence"/>
</dbReference>
<accession>A0A1I2E3F6</accession>
<organism evidence="1 2">
    <name type="scientific">Paenibacillus algorifonticola</name>
    <dbReference type="NCBI Taxonomy" id="684063"/>
    <lineage>
        <taxon>Bacteria</taxon>
        <taxon>Bacillati</taxon>
        <taxon>Bacillota</taxon>
        <taxon>Bacilli</taxon>
        <taxon>Bacillales</taxon>
        <taxon>Paenibacillaceae</taxon>
        <taxon>Paenibacillus</taxon>
    </lineage>
</organism>
<gene>
    <name evidence="1" type="ORF">SAMN04487969_108149</name>
</gene>
<keyword evidence="2" id="KW-1185">Reference proteome</keyword>